<dbReference type="EMBL" id="CP108253">
    <property type="protein sequence ID" value="WTU38253.1"/>
    <property type="molecule type" value="Genomic_DNA"/>
</dbReference>
<dbReference type="InterPro" id="IPR032806">
    <property type="entry name" value="YbfD_N"/>
</dbReference>
<organism evidence="2">
    <name type="scientific">Streptomyces sp. NBC_00060</name>
    <dbReference type="NCBI Taxonomy" id="2975636"/>
    <lineage>
        <taxon>Bacteria</taxon>
        <taxon>Bacillati</taxon>
        <taxon>Actinomycetota</taxon>
        <taxon>Actinomycetes</taxon>
        <taxon>Kitasatosporales</taxon>
        <taxon>Streptomycetaceae</taxon>
        <taxon>Streptomyces</taxon>
    </lineage>
</organism>
<proteinExistence type="predicted"/>
<dbReference type="AlphaFoldDB" id="A0AAU2GQE2"/>
<protein>
    <submittedName>
        <fullName evidence="2">Transposase family protein</fullName>
    </submittedName>
</protein>
<name>A0AAU2GQE2_9ACTN</name>
<evidence type="ECO:0000313" key="2">
    <source>
        <dbReference type="EMBL" id="WTU38253.1"/>
    </source>
</evidence>
<reference evidence="2" key="1">
    <citation type="submission" date="2022-10" db="EMBL/GenBank/DDBJ databases">
        <title>The complete genomes of actinobacterial strains from the NBC collection.</title>
        <authorList>
            <person name="Joergensen T.S."/>
            <person name="Alvarez Arevalo M."/>
            <person name="Sterndorff E.B."/>
            <person name="Faurdal D."/>
            <person name="Vuksanovic O."/>
            <person name="Mourched A.-S."/>
            <person name="Charusanti P."/>
            <person name="Shaw S."/>
            <person name="Blin K."/>
            <person name="Weber T."/>
        </authorList>
    </citation>
    <scope>NUCLEOTIDE SEQUENCE</scope>
    <source>
        <strain evidence="2">NBC_00060</strain>
    </source>
</reference>
<dbReference type="Pfam" id="PF13808">
    <property type="entry name" value="DDE_Tnp_1_assoc"/>
    <property type="match status" value="1"/>
</dbReference>
<evidence type="ECO:0000259" key="1">
    <source>
        <dbReference type="Pfam" id="PF13808"/>
    </source>
</evidence>
<gene>
    <name evidence="2" type="ORF">OHV25_00975</name>
</gene>
<sequence>MADGLDALPDPRDRRGRRHSLASVLLLAACAVLTGPAPTLPSASGTAPLRATHRLSGSRRVGVLGVRTAATTSTIRRVLLAVCPGGLADRLGCAPAGVESLALGVKSACGSRTVDVVAAHPCPQSPGAHAASPSCGSRTGLFLSTPDQRFGRGCGGRCPLYG</sequence>
<feature type="domain" description="H repeat-associated protein N-terminal" evidence="1">
    <location>
        <begin position="5"/>
        <end position="37"/>
    </location>
</feature>
<accession>A0AAU2GQE2</accession>